<keyword evidence="3" id="KW-0749">Sporulation</keyword>
<evidence type="ECO:0000256" key="3">
    <source>
        <dbReference type="HAMAP-Rule" id="MF_01124"/>
    </source>
</evidence>
<dbReference type="EMBL" id="LILD01000001">
    <property type="protein sequence ID" value="KOO39379.1"/>
    <property type="molecule type" value="Genomic_DNA"/>
</dbReference>
<comment type="caution">
    <text evidence="4">The sequence shown here is derived from an EMBL/GenBank/DDBJ whole genome shotgun (WGS) entry which is preliminary data.</text>
</comment>
<dbReference type="RefSeq" id="WP_010897783.1">
    <property type="nucleotide sequence ID" value="NZ_CP040441.1"/>
</dbReference>
<dbReference type="InterPro" id="IPR038471">
    <property type="entry name" value="MecA_C_sf"/>
</dbReference>
<dbReference type="GO" id="GO:0030435">
    <property type="term" value="P:sporulation resulting in formation of a cellular spore"/>
    <property type="evidence" value="ECO:0007669"/>
    <property type="project" value="UniProtKB-KW"/>
</dbReference>
<dbReference type="OMA" id="YIEMQVK"/>
<comment type="similarity">
    <text evidence="1 3">Belongs to the MecA family.</text>
</comment>
<accession>A0A0M0KKM9</accession>
<dbReference type="SMR" id="A0A0M0KKM9"/>
<dbReference type="GO" id="GO:0030420">
    <property type="term" value="P:establishment of competence for transformation"/>
    <property type="evidence" value="ECO:0007669"/>
    <property type="project" value="UniProtKB-KW"/>
</dbReference>
<dbReference type="Pfam" id="PF05389">
    <property type="entry name" value="MecA"/>
    <property type="match status" value="1"/>
</dbReference>
<dbReference type="InterPro" id="IPR008681">
    <property type="entry name" value="Neg-reg_MecA"/>
</dbReference>
<evidence type="ECO:0000256" key="2">
    <source>
        <dbReference type="ARBA" id="ARBA00011738"/>
    </source>
</evidence>
<dbReference type="PANTHER" id="PTHR39161">
    <property type="entry name" value="ADAPTER PROTEIN MECA"/>
    <property type="match status" value="1"/>
</dbReference>
<gene>
    <name evidence="3" type="primary">mecA</name>
    <name evidence="4" type="ORF">AMD02_11380</name>
</gene>
<comment type="function">
    <text evidence="3">Enables the recognition and targeting of unfolded and aggregated proteins to the ClpC protease or to other proteins involved in proteolysis. Acts negatively in the development of competence by binding ComK and recruiting it to the ClpCP protease. When overexpressed, inhibits sporulation. Also involved in Spx degradation by ClpC.</text>
</comment>
<dbReference type="PATRIC" id="fig|136160.3.peg.2686"/>
<proteinExistence type="inferred from homology"/>
<dbReference type="PANTHER" id="PTHR39161:SF2">
    <property type="entry name" value="ADAPTER PROTEIN MECA 2"/>
    <property type="match status" value="1"/>
</dbReference>
<dbReference type="HAMAP" id="MF_01124">
    <property type="entry name" value="MecA"/>
    <property type="match status" value="1"/>
</dbReference>
<dbReference type="GeneID" id="87597240"/>
<dbReference type="Gene3D" id="3.30.70.1950">
    <property type="match status" value="1"/>
</dbReference>
<dbReference type="GO" id="GO:0030674">
    <property type="term" value="F:protein-macromolecule adaptor activity"/>
    <property type="evidence" value="ECO:0007669"/>
    <property type="project" value="UniProtKB-UniRule"/>
</dbReference>
<dbReference type="AlphaFoldDB" id="A0A0M0KKM9"/>
<name>A0A0M0KKM9_ALKHA</name>
<organism evidence="4">
    <name type="scientific">Halalkalibacterium halodurans</name>
    <name type="common">Bacillus halodurans</name>
    <dbReference type="NCBI Taxonomy" id="86665"/>
    <lineage>
        <taxon>Bacteria</taxon>
        <taxon>Bacillati</taxon>
        <taxon>Bacillota</taxon>
        <taxon>Bacilli</taxon>
        <taxon>Bacillales</taxon>
        <taxon>Bacillaceae</taxon>
        <taxon>Halalkalibacterium (ex Joshi et al. 2022)</taxon>
    </lineage>
</organism>
<protein>
    <recommendedName>
        <fullName evidence="3">Adapter protein MecA</fullName>
    </recommendedName>
</protein>
<dbReference type="PIRSF" id="PIRSF029008">
    <property type="entry name" value="MecA"/>
    <property type="match status" value="1"/>
</dbReference>
<dbReference type="GO" id="GO:0045808">
    <property type="term" value="P:negative regulation of establishment of competence for transformation"/>
    <property type="evidence" value="ECO:0007669"/>
    <property type="project" value="UniProtKB-UniRule"/>
</dbReference>
<dbReference type="NCBIfam" id="NF002781">
    <property type="entry name" value="PRK02899.1"/>
    <property type="match status" value="1"/>
</dbReference>
<keyword evidence="3" id="KW-0178">Competence</keyword>
<sequence length="201" mass="22819">MRLERLAVNKIKVFLTFDDLKERGITKDELWQDIPKVHDLFRDMMLEADDELGFKADGPIAVEVFALPAQGMVIIVTKGHQESDFDEDGLEDGYIEMQVTLDESDEVFYEFADIEDVISLVPRLVTLGMTGGTLYSYQGRYYISFTDLDLDGIDEESLIALLAEYGYPSTISTYRVAEYGSLIIANDACIKLYQSFFKART</sequence>
<reference evidence="4" key="1">
    <citation type="submission" date="2015-08" db="EMBL/GenBank/DDBJ databases">
        <title>Complete DNA Sequence of Pseudomonas syringae pv. actinidiae, the Causal Agent of Kiwifruit Canker Disease.</title>
        <authorList>
            <person name="Rikkerink E.H.A."/>
            <person name="Fineran P.C."/>
        </authorList>
    </citation>
    <scope>NUCLEOTIDE SEQUENCE</scope>
    <source>
        <strain evidence="4">DSM 13666</strain>
    </source>
</reference>
<comment type="domain">
    <text evidence="3">The N-terminal domain has binding sites for ComK and probably for unfolded/aggregated proteins; the C-terminal domain interacts with ClpC.</text>
</comment>
<comment type="subunit">
    <text evidence="2 3">Homodimer.</text>
</comment>
<dbReference type="GO" id="GO:0042174">
    <property type="term" value="P:negative regulation of sporulation resulting in formation of a cellular spore"/>
    <property type="evidence" value="ECO:0007669"/>
    <property type="project" value="UniProtKB-UniRule"/>
</dbReference>
<evidence type="ECO:0000313" key="4">
    <source>
        <dbReference type="EMBL" id="KOO39379.1"/>
    </source>
</evidence>
<accession>A0A4Y7WZV6</accession>
<evidence type="ECO:0000256" key="1">
    <source>
        <dbReference type="ARBA" id="ARBA00005397"/>
    </source>
</evidence>